<comment type="cofactor">
    <cofactor evidence="2">
        <name>thiamine diphosphate</name>
        <dbReference type="ChEBI" id="CHEBI:58937"/>
    </cofactor>
</comment>
<dbReference type="Gene3D" id="3.40.50.970">
    <property type="match status" value="2"/>
</dbReference>
<evidence type="ECO:0000259" key="12">
    <source>
        <dbReference type="Pfam" id="PF02775"/>
    </source>
</evidence>
<dbReference type="STRING" id="1539051.AL01_05065"/>
<dbReference type="InterPro" id="IPR029061">
    <property type="entry name" value="THDP-binding"/>
</dbReference>
<keyword evidence="15" id="KW-1185">Reference proteome</keyword>
<reference evidence="14 15" key="1">
    <citation type="journal article" date="2016" name="PLoS ONE">
        <title>Whole-Genome Sequence Analysis of Bombella intestini LMG 28161T, a Novel Acetic Acid Bacterium Isolated from the Crop of a Red-Tailed Bumble Bee, Bombus lapidarius.</title>
        <authorList>
            <person name="Li L."/>
            <person name="Illeghems K."/>
            <person name="Van Kerrebroeck S."/>
            <person name="Borremans W."/>
            <person name="Cleenwerck I."/>
            <person name="Smagghe G."/>
            <person name="De Vuyst L."/>
            <person name="Vandamme P."/>
        </authorList>
    </citation>
    <scope>NUCLEOTIDE SEQUENCE [LARGE SCALE GENOMIC DNA]</scope>
    <source>
        <strain evidence="14 15">R-52487</strain>
    </source>
</reference>
<dbReference type="InterPro" id="IPR012000">
    <property type="entry name" value="Thiamin_PyroP_enz_cen_dom"/>
</dbReference>
<evidence type="ECO:0000256" key="2">
    <source>
        <dbReference type="ARBA" id="ARBA00001964"/>
    </source>
</evidence>
<dbReference type="Pfam" id="PF02776">
    <property type="entry name" value="TPP_enzyme_N"/>
    <property type="match status" value="1"/>
</dbReference>
<feature type="binding site" evidence="9">
    <location>
        <position position="462"/>
    </location>
    <ligand>
        <name>Mg(2+)</name>
        <dbReference type="ChEBI" id="CHEBI:18420"/>
    </ligand>
</feature>
<dbReference type="PANTHER" id="PTHR43452">
    <property type="entry name" value="PYRUVATE DECARBOXYLASE"/>
    <property type="match status" value="1"/>
</dbReference>
<evidence type="ECO:0000256" key="4">
    <source>
        <dbReference type="ARBA" id="ARBA00022723"/>
    </source>
</evidence>
<evidence type="ECO:0000256" key="8">
    <source>
        <dbReference type="ARBA" id="ARBA00023239"/>
    </source>
</evidence>
<evidence type="ECO:0008006" key="16">
    <source>
        <dbReference type="Google" id="ProtNLM"/>
    </source>
</evidence>
<dbReference type="SUPFAM" id="SSF52518">
    <property type="entry name" value="Thiamin diphosphate-binding fold (THDP-binding)"/>
    <property type="match status" value="2"/>
</dbReference>
<evidence type="ECO:0000256" key="1">
    <source>
        <dbReference type="ARBA" id="ARBA00001920"/>
    </source>
</evidence>
<name>A0A1S8GP58_9PROT</name>
<dbReference type="Proteomes" id="UP000200980">
    <property type="component" value="Unassembled WGS sequence"/>
</dbReference>
<dbReference type="EMBL" id="JATM01000003">
    <property type="protein sequence ID" value="OOL18192.1"/>
    <property type="molecule type" value="Genomic_DNA"/>
</dbReference>
<evidence type="ECO:0000259" key="11">
    <source>
        <dbReference type="Pfam" id="PF00205"/>
    </source>
</evidence>
<dbReference type="PANTHER" id="PTHR43452:SF30">
    <property type="entry name" value="PYRUVATE DECARBOXYLASE ISOZYME 1-RELATED"/>
    <property type="match status" value="1"/>
</dbReference>
<dbReference type="CDD" id="cd07038">
    <property type="entry name" value="TPP_PYR_PDC_IPDC_like"/>
    <property type="match status" value="1"/>
</dbReference>
<comment type="caution">
    <text evidence="14">The sequence shown here is derived from an EMBL/GenBank/DDBJ whole genome shotgun (WGS) entry which is preliminary data.</text>
</comment>
<dbReference type="Pfam" id="PF00205">
    <property type="entry name" value="TPP_enzyme_M"/>
    <property type="match status" value="1"/>
</dbReference>
<keyword evidence="7 10" id="KW-0786">Thiamine pyrophosphate</keyword>
<evidence type="ECO:0000256" key="10">
    <source>
        <dbReference type="RuleBase" id="RU362132"/>
    </source>
</evidence>
<comment type="cofactor">
    <cofactor evidence="1">
        <name>a metal cation</name>
        <dbReference type="ChEBI" id="CHEBI:25213"/>
    </cofactor>
</comment>
<dbReference type="Gene3D" id="3.40.50.1220">
    <property type="entry name" value="TPP-binding domain"/>
    <property type="match status" value="1"/>
</dbReference>
<feature type="binding site" evidence="9">
    <location>
        <position position="464"/>
    </location>
    <ligand>
        <name>Mg(2+)</name>
        <dbReference type="ChEBI" id="CHEBI:18420"/>
    </ligand>
</feature>
<evidence type="ECO:0000259" key="13">
    <source>
        <dbReference type="Pfam" id="PF02776"/>
    </source>
</evidence>
<dbReference type="SUPFAM" id="SSF52467">
    <property type="entry name" value="DHS-like NAD/FAD-binding domain"/>
    <property type="match status" value="1"/>
</dbReference>
<evidence type="ECO:0000313" key="14">
    <source>
        <dbReference type="EMBL" id="OOL18192.1"/>
    </source>
</evidence>
<dbReference type="FunFam" id="3.40.50.970:FF:000019">
    <property type="entry name" value="Pyruvate decarboxylase isozyme"/>
    <property type="match status" value="1"/>
</dbReference>
<evidence type="ECO:0000256" key="9">
    <source>
        <dbReference type="PIRSR" id="PIRSR036565-2"/>
    </source>
</evidence>
<evidence type="ECO:0000256" key="6">
    <source>
        <dbReference type="ARBA" id="ARBA00022842"/>
    </source>
</evidence>
<comment type="similarity">
    <text evidence="3 10">Belongs to the TPP enzyme family.</text>
</comment>
<dbReference type="FunFam" id="3.40.50.970:FF:000024">
    <property type="entry name" value="Pyruvate decarboxylase isozyme"/>
    <property type="match status" value="1"/>
</dbReference>
<feature type="domain" description="Thiamine pyrophosphate enzyme TPP-binding" evidence="12">
    <location>
        <begin position="401"/>
        <end position="522"/>
    </location>
</feature>
<dbReference type="PIRSF" id="PIRSF036565">
    <property type="entry name" value="Pyruvt_ip_decrb"/>
    <property type="match status" value="1"/>
</dbReference>
<dbReference type="GO" id="GO:0000949">
    <property type="term" value="P:aromatic amino acid family catabolic process to alcohol via Ehrlich pathway"/>
    <property type="evidence" value="ECO:0007669"/>
    <property type="project" value="TreeGrafter"/>
</dbReference>
<keyword evidence="6 9" id="KW-0460">Magnesium</keyword>
<dbReference type="InterPro" id="IPR047213">
    <property type="entry name" value="TPP_PYR_PDC_IPDC-like"/>
</dbReference>
<dbReference type="Pfam" id="PF02775">
    <property type="entry name" value="TPP_enzyme_C"/>
    <property type="match status" value="1"/>
</dbReference>
<dbReference type="GO" id="GO:0030976">
    <property type="term" value="F:thiamine pyrophosphate binding"/>
    <property type="evidence" value="ECO:0007669"/>
    <property type="project" value="InterPro"/>
</dbReference>
<evidence type="ECO:0000313" key="15">
    <source>
        <dbReference type="Proteomes" id="UP000200980"/>
    </source>
</evidence>
<dbReference type="InterPro" id="IPR012001">
    <property type="entry name" value="Thiamin_PyroP_enz_TPP-bd_dom"/>
</dbReference>
<dbReference type="GO" id="GO:0004737">
    <property type="term" value="F:pyruvate decarboxylase activity"/>
    <property type="evidence" value="ECO:0007669"/>
    <property type="project" value="TreeGrafter"/>
</dbReference>
<keyword evidence="4 9" id="KW-0479">Metal-binding</keyword>
<dbReference type="GO" id="GO:0005829">
    <property type="term" value="C:cytosol"/>
    <property type="evidence" value="ECO:0007669"/>
    <property type="project" value="TreeGrafter"/>
</dbReference>
<sequence length="545" mass="59468">MAKVVDYLLDQLSRLGVEHVFGVPGDYAFPINDAITARADMRWIGCSNELNAAYAADGYARIRGIAALNTTYGVGELSAMNGVAGAYAEHLPVIHLVGLPKRAVLDEKRLVHHTLGNGQTTAFYDAAGHVVCARTILDGQNCVQELERVLATLHRERRPIYIGIPFDAAHDDVVMPDGDIPLPEEQSGKQAAIVAQRIMVELERSESPCVLPGILTARFGCREAMRRFLSRSGLPHATMFMDKAVVDEQAEGFVGMYGGHLVQEDVAEFVEQADLVLTLGAEMTDFNTGLFTQKLNPERIISVMEHEVRFGNSAFYAVELADVIEALADLADTVSCSAGPGYLGTELPPRQADEEDDGVIRTHTFYAAIRDHLRAGDIVVSETGTVAMGMGFVRLPAGVDYEEQSLWGSIGWATPAAFGMAIAAPHRRIILLTGEGSHQLTVQALGEFARFDCHPLILVLNNEGYLIERLLCDDGERYYNDIASWDYTALARGFGGKDWQCERISTPKALRQALDAVRPGQGTYLEVAAPRYDAPTMAEALAEKQ</sequence>
<feature type="domain" description="Thiamine pyrophosphate enzyme N-terminal TPP-binding" evidence="13">
    <location>
        <begin position="3"/>
        <end position="106"/>
    </location>
</feature>
<gene>
    <name evidence="14" type="ORF">AL01_05065</name>
</gene>
<dbReference type="InterPro" id="IPR012110">
    <property type="entry name" value="PDC/IPDC-like"/>
</dbReference>
<protein>
    <recommendedName>
        <fullName evidence="16">Indole-3-pyruvate decarboxylase</fullName>
    </recommendedName>
</protein>
<organism evidence="14 15">
    <name type="scientific">Bombella intestini</name>
    <dbReference type="NCBI Taxonomy" id="1539051"/>
    <lineage>
        <taxon>Bacteria</taxon>
        <taxon>Pseudomonadati</taxon>
        <taxon>Pseudomonadota</taxon>
        <taxon>Alphaproteobacteria</taxon>
        <taxon>Acetobacterales</taxon>
        <taxon>Acetobacteraceae</taxon>
        <taxon>Bombella</taxon>
    </lineage>
</organism>
<dbReference type="GO" id="GO:0000287">
    <property type="term" value="F:magnesium ion binding"/>
    <property type="evidence" value="ECO:0007669"/>
    <property type="project" value="InterPro"/>
</dbReference>
<evidence type="ECO:0000256" key="7">
    <source>
        <dbReference type="ARBA" id="ARBA00023052"/>
    </source>
</evidence>
<feature type="domain" description="Thiamine pyrophosphate enzyme central" evidence="11">
    <location>
        <begin position="198"/>
        <end position="320"/>
    </location>
</feature>
<dbReference type="CDD" id="cd02005">
    <property type="entry name" value="TPP_PDC_IPDC"/>
    <property type="match status" value="1"/>
</dbReference>
<evidence type="ECO:0000256" key="5">
    <source>
        <dbReference type="ARBA" id="ARBA00022793"/>
    </source>
</evidence>
<comment type="cofactor">
    <cofactor evidence="9">
        <name>Mg(2+)</name>
        <dbReference type="ChEBI" id="CHEBI:18420"/>
    </cofactor>
    <text evidence="9">Binds 1 Mg(2+) per subunit.</text>
</comment>
<dbReference type="OrthoDB" id="4494979at2"/>
<proteinExistence type="inferred from homology"/>
<dbReference type="InterPro" id="IPR047214">
    <property type="entry name" value="TPP_PDC_IPDC"/>
</dbReference>
<keyword evidence="8" id="KW-0456">Lyase</keyword>
<dbReference type="InterPro" id="IPR029035">
    <property type="entry name" value="DHS-like_NAD/FAD-binding_dom"/>
</dbReference>
<evidence type="ECO:0000256" key="3">
    <source>
        <dbReference type="ARBA" id="ARBA00007812"/>
    </source>
</evidence>
<dbReference type="AlphaFoldDB" id="A0A1S8GP58"/>
<keyword evidence="5" id="KW-0210">Decarboxylase</keyword>
<accession>A0A1S8GP58</accession>
<dbReference type="RefSeq" id="WP_077396361.1">
    <property type="nucleotide sequence ID" value="NZ_JATM01000003.1"/>
</dbReference>
<dbReference type="InterPro" id="IPR011766">
    <property type="entry name" value="TPP_enzyme_TPP-bd"/>
</dbReference>